<dbReference type="SUPFAM" id="SSF51735">
    <property type="entry name" value="NAD(P)-binding Rossmann-fold domains"/>
    <property type="match status" value="1"/>
</dbReference>
<dbReference type="Proteomes" id="UP000271337">
    <property type="component" value="Unassembled WGS sequence"/>
</dbReference>
<gene>
    <name evidence="5" type="ORF">D0867_11789</name>
</gene>
<organism evidence="5 6">
    <name type="scientific">Hortaea werneckii</name>
    <name type="common">Black yeast</name>
    <name type="synonym">Cladosporium werneckii</name>
    <dbReference type="NCBI Taxonomy" id="91943"/>
    <lineage>
        <taxon>Eukaryota</taxon>
        <taxon>Fungi</taxon>
        <taxon>Dikarya</taxon>
        <taxon>Ascomycota</taxon>
        <taxon>Pezizomycotina</taxon>
        <taxon>Dothideomycetes</taxon>
        <taxon>Dothideomycetidae</taxon>
        <taxon>Mycosphaerellales</taxon>
        <taxon>Teratosphaeriaceae</taxon>
        <taxon>Hortaea</taxon>
    </lineage>
</organism>
<keyword evidence="3" id="KW-0560">Oxidoreductase</keyword>
<dbReference type="InterPro" id="IPR002347">
    <property type="entry name" value="SDR_fam"/>
</dbReference>
<dbReference type="PRINTS" id="PR00081">
    <property type="entry name" value="GDHRDH"/>
</dbReference>
<dbReference type="GO" id="GO:0016491">
    <property type="term" value="F:oxidoreductase activity"/>
    <property type="evidence" value="ECO:0007669"/>
    <property type="project" value="UniProtKB-KW"/>
</dbReference>
<dbReference type="Pfam" id="PF00106">
    <property type="entry name" value="adh_short"/>
    <property type="match status" value="1"/>
</dbReference>
<evidence type="ECO:0000256" key="2">
    <source>
        <dbReference type="ARBA" id="ARBA00022857"/>
    </source>
</evidence>
<dbReference type="Gene3D" id="3.40.50.720">
    <property type="entry name" value="NAD(P)-binding Rossmann-like Domain"/>
    <property type="match status" value="1"/>
</dbReference>
<evidence type="ECO:0000256" key="1">
    <source>
        <dbReference type="ARBA" id="ARBA00006484"/>
    </source>
</evidence>
<keyword evidence="2" id="KW-0521">NADP</keyword>
<dbReference type="CDD" id="cd05233">
    <property type="entry name" value="SDR_c"/>
    <property type="match status" value="1"/>
</dbReference>
<evidence type="ECO:0008006" key="7">
    <source>
        <dbReference type="Google" id="ProtNLM"/>
    </source>
</evidence>
<evidence type="ECO:0000313" key="5">
    <source>
        <dbReference type="EMBL" id="RMY00325.1"/>
    </source>
</evidence>
<dbReference type="PRINTS" id="PR00080">
    <property type="entry name" value="SDRFAMILY"/>
</dbReference>
<dbReference type="PROSITE" id="PS00061">
    <property type="entry name" value="ADH_SHORT"/>
    <property type="match status" value="1"/>
</dbReference>
<comment type="similarity">
    <text evidence="1 4">Belongs to the short-chain dehydrogenases/reductases (SDR) family.</text>
</comment>
<evidence type="ECO:0000256" key="3">
    <source>
        <dbReference type="ARBA" id="ARBA00023002"/>
    </source>
</evidence>
<sequence>MASNKFTPANLNDVSGLVAVVTGGGTGVGLMLAKALESNGAKVYITGRRIEKLQEAAKTADHGNLIPIQGSTTSHDDLQKVVDQITQETGYIDLLVNNAGMTTFDSSPNARPMPTAQSSVSEVRDYFFNYRPQQVWTDTLETNIGAIFTTSMAFLELLDAGNKRRAKGAPTSQIVTIGSVGGLNRFTTSFIYNASKAGAHHLMKNLGSFFVPFDIRCNVIAPGCKFSYRLQSFAWFTDSFVGFPTDMTTAVSKQWESTGGVMPRELVPQQRMGNQEEMAGTILYLASKAGGYCNGNVMVIDGGFLQNHAGVY</sequence>
<name>A0A3M6YBA2_HORWE</name>
<evidence type="ECO:0000313" key="6">
    <source>
        <dbReference type="Proteomes" id="UP000271337"/>
    </source>
</evidence>
<dbReference type="Pfam" id="PF13561">
    <property type="entry name" value="adh_short_C2"/>
    <property type="match status" value="1"/>
</dbReference>
<evidence type="ECO:0000256" key="4">
    <source>
        <dbReference type="RuleBase" id="RU000363"/>
    </source>
</evidence>
<dbReference type="InterPro" id="IPR020904">
    <property type="entry name" value="Sc_DH/Rdtase_CS"/>
</dbReference>
<comment type="caution">
    <text evidence="5">The sequence shown here is derived from an EMBL/GenBank/DDBJ whole genome shotgun (WGS) entry which is preliminary data.</text>
</comment>
<dbReference type="AlphaFoldDB" id="A0A3M6YBA2"/>
<dbReference type="OrthoDB" id="2898618at2759"/>
<accession>A0A3M6YBA2</accession>
<proteinExistence type="inferred from homology"/>
<dbReference type="InterPro" id="IPR036291">
    <property type="entry name" value="NAD(P)-bd_dom_sf"/>
</dbReference>
<dbReference type="EMBL" id="QWIL01001716">
    <property type="protein sequence ID" value="RMY00325.1"/>
    <property type="molecule type" value="Genomic_DNA"/>
</dbReference>
<dbReference type="PANTHER" id="PTHR43618">
    <property type="entry name" value="7-ALPHA-HYDROXYSTEROID DEHYDROGENASE"/>
    <property type="match status" value="1"/>
</dbReference>
<dbReference type="InterPro" id="IPR052178">
    <property type="entry name" value="Sec_Metab_Biosynth_SDR"/>
</dbReference>
<protein>
    <recommendedName>
        <fullName evidence="7">Ketoreductase (KR) domain-containing protein</fullName>
    </recommendedName>
</protein>
<dbReference type="PANTHER" id="PTHR43618:SF18">
    <property type="entry name" value="SHORT CHAIN DEHYDROGENASE_REDUCTASE FAMILY (AFU_ORTHOLOGUE AFUA_5G12480)"/>
    <property type="match status" value="1"/>
</dbReference>
<reference evidence="5 6" key="1">
    <citation type="journal article" date="2018" name="BMC Genomics">
        <title>Genomic evidence for intraspecific hybridization in a clonal and extremely halotolerant yeast.</title>
        <authorList>
            <person name="Gostincar C."/>
            <person name="Stajich J.E."/>
            <person name="Zupancic J."/>
            <person name="Zalar P."/>
            <person name="Gunde-Cimerman N."/>
        </authorList>
    </citation>
    <scope>NUCLEOTIDE SEQUENCE [LARGE SCALE GENOMIC DNA]</scope>
    <source>
        <strain evidence="5 6">EXF-6669</strain>
    </source>
</reference>